<organism evidence="1 2">
    <name type="scientific">Hyphococcus luteus</name>
    <dbReference type="NCBI Taxonomy" id="2058213"/>
    <lineage>
        <taxon>Bacteria</taxon>
        <taxon>Pseudomonadati</taxon>
        <taxon>Pseudomonadota</taxon>
        <taxon>Alphaproteobacteria</taxon>
        <taxon>Parvularculales</taxon>
        <taxon>Parvularculaceae</taxon>
        <taxon>Hyphococcus</taxon>
    </lineage>
</organism>
<evidence type="ECO:0000313" key="1">
    <source>
        <dbReference type="EMBL" id="PQA86816.1"/>
    </source>
</evidence>
<comment type="caution">
    <text evidence="1">The sequence shown here is derived from an EMBL/GenBank/DDBJ whole genome shotgun (WGS) entry which is preliminary data.</text>
</comment>
<protein>
    <submittedName>
        <fullName evidence="1">Uncharacterized protein</fullName>
    </submittedName>
</protein>
<sequence>MQAHEVEELNELLSWFDDYLDAPTRFARSKNKHAHEKALSWFKPEADEHIDRARVLLALLGRHGVMSEMLTTAKPGMIIYEDDWQVAAIPFKDKDF</sequence>
<evidence type="ECO:0000313" key="2">
    <source>
        <dbReference type="Proteomes" id="UP000239504"/>
    </source>
</evidence>
<proteinExistence type="predicted"/>
<dbReference type="AlphaFoldDB" id="A0A2S7K2U6"/>
<dbReference type="Proteomes" id="UP000239504">
    <property type="component" value="Unassembled WGS sequence"/>
</dbReference>
<reference evidence="1 2" key="1">
    <citation type="submission" date="2017-12" db="EMBL/GenBank/DDBJ databases">
        <authorList>
            <person name="Hurst M.R.H."/>
        </authorList>
    </citation>
    <scope>NUCLEOTIDE SEQUENCE [LARGE SCALE GENOMIC DNA]</scope>
    <source>
        <strain evidence="1 2">SY-3-19</strain>
    </source>
</reference>
<dbReference type="EMBL" id="PJCH01000011">
    <property type="protein sequence ID" value="PQA86816.1"/>
    <property type="molecule type" value="Genomic_DNA"/>
</dbReference>
<name>A0A2S7K2U6_9PROT</name>
<keyword evidence="2" id="KW-1185">Reference proteome</keyword>
<gene>
    <name evidence="1" type="ORF">CW354_15140</name>
</gene>
<accession>A0A2S7K2U6</accession>